<dbReference type="PROSITE" id="PS51257">
    <property type="entry name" value="PROKAR_LIPOPROTEIN"/>
    <property type="match status" value="1"/>
</dbReference>
<feature type="signal peptide" evidence="1">
    <location>
        <begin position="1"/>
        <end position="18"/>
    </location>
</feature>
<proteinExistence type="predicted"/>
<dbReference type="AlphaFoldDB" id="A0A840ML44"/>
<dbReference type="Pfam" id="PF13103">
    <property type="entry name" value="TonB_2"/>
    <property type="match status" value="1"/>
</dbReference>
<comment type="caution">
    <text evidence="2">The sequence shown here is derived from an EMBL/GenBank/DDBJ whole genome shotgun (WGS) entry which is preliminary data.</text>
</comment>
<dbReference type="Gene3D" id="3.30.1150.10">
    <property type="match status" value="1"/>
</dbReference>
<keyword evidence="1" id="KW-0732">Signal</keyword>
<sequence length="148" mass="15735">MKSSPVLALITLTASLLAGCTTPTIPQTPASIEGVGTAPKQTPTDTGLKTEIIVAPESELTQFITATQLKIKRHIKIPKNMKGNPEAVFFVTLSPAMKVLKVERKKSSGNAAYDKSVQNAILKASPFPPWPASEPLPSGLMLKFRPGA</sequence>
<dbReference type="SUPFAM" id="SSF74653">
    <property type="entry name" value="TolA/TonB C-terminal domain"/>
    <property type="match status" value="1"/>
</dbReference>
<keyword evidence="3" id="KW-1185">Reference proteome</keyword>
<evidence type="ECO:0000313" key="3">
    <source>
        <dbReference type="Proteomes" id="UP000575898"/>
    </source>
</evidence>
<dbReference type="EMBL" id="JACHHY010000005">
    <property type="protein sequence ID" value="MBB5017859.1"/>
    <property type="molecule type" value="Genomic_DNA"/>
</dbReference>
<dbReference type="RefSeq" id="WP_184036266.1">
    <property type="nucleotide sequence ID" value="NZ_JACHHY010000005.1"/>
</dbReference>
<gene>
    <name evidence="2" type="ORF">HNQ59_001129</name>
</gene>
<protein>
    <recommendedName>
        <fullName evidence="4">TonB C-terminal domain-containing protein</fullName>
    </recommendedName>
</protein>
<evidence type="ECO:0000256" key="1">
    <source>
        <dbReference type="SAM" id="SignalP"/>
    </source>
</evidence>
<organism evidence="2 3">
    <name type="scientific">Chitinivorax tropicus</name>
    <dbReference type="NCBI Taxonomy" id="714531"/>
    <lineage>
        <taxon>Bacteria</taxon>
        <taxon>Pseudomonadati</taxon>
        <taxon>Pseudomonadota</taxon>
        <taxon>Betaproteobacteria</taxon>
        <taxon>Chitinivorax</taxon>
    </lineage>
</organism>
<evidence type="ECO:0008006" key="4">
    <source>
        <dbReference type="Google" id="ProtNLM"/>
    </source>
</evidence>
<accession>A0A840ML44</accession>
<dbReference type="Proteomes" id="UP000575898">
    <property type="component" value="Unassembled WGS sequence"/>
</dbReference>
<feature type="chain" id="PRO_5032596398" description="TonB C-terminal domain-containing protein" evidence="1">
    <location>
        <begin position="19"/>
        <end position="148"/>
    </location>
</feature>
<reference evidence="2 3" key="1">
    <citation type="submission" date="2020-08" db="EMBL/GenBank/DDBJ databases">
        <title>Genomic Encyclopedia of Type Strains, Phase IV (KMG-IV): sequencing the most valuable type-strain genomes for metagenomic binning, comparative biology and taxonomic classification.</title>
        <authorList>
            <person name="Goeker M."/>
        </authorList>
    </citation>
    <scope>NUCLEOTIDE SEQUENCE [LARGE SCALE GENOMIC DNA]</scope>
    <source>
        <strain evidence="2 3">DSM 27165</strain>
    </source>
</reference>
<name>A0A840ML44_9PROT</name>
<evidence type="ECO:0000313" key="2">
    <source>
        <dbReference type="EMBL" id="MBB5017859.1"/>
    </source>
</evidence>